<gene>
    <name evidence="1" type="ORF">FC82_GL002504</name>
</gene>
<protein>
    <submittedName>
        <fullName evidence="1">Uncharacterized protein</fullName>
    </submittedName>
</protein>
<accession>A0A0R2B7K2</accession>
<dbReference type="EMBL" id="AYYR01000054">
    <property type="protein sequence ID" value="KRM75313.1"/>
    <property type="molecule type" value="Genomic_DNA"/>
</dbReference>
<proteinExistence type="predicted"/>
<comment type="caution">
    <text evidence="1">The sequence shown here is derived from an EMBL/GenBank/DDBJ whole genome shotgun (WGS) entry which is preliminary data.</text>
</comment>
<dbReference type="Proteomes" id="UP000051845">
    <property type="component" value="Unassembled WGS sequence"/>
</dbReference>
<evidence type="ECO:0000313" key="1">
    <source>
        <dbReference type="EMBL" id="KRM75313.1"/>
    </source>
</evidence>
<sequence length="145" mass="15156">MPLSFTFTVFESSKLVVSVEDFDSISGLFCSEELSSFTTVVASSLESAVAVVLTPSASVVAVALLSLSELLNSAPVFSLNDDDNATSFADEVAAAVLAVLSLSDAVVFDVLLLLSACVFNPVPKNNTAPKDKLAMLANTHRLPDL</sequence>
<reference evidence="1 2" key="1">
    <citation type="journal article" date="2015" name="Genome Announc.">
        <title>Expanding the biotechnology potential of lactobacilli through comparative genomics of 213 strains and associated genera.</title>
        <authorList>
            <person name="Sun Z."/>
            <person name="Harris H.M."/>
            <person name="McCann A."/>
            <person name="Guo C."/>
            <person name="Argimon S."/>
            <person name="Zhang W."/>
            <person name="Yang X."/>
            <person name="Jeffery I.B."/>
            <person name="Cooney J.C."/>
            <person name="Kagawa T.F."/>
            <person name="Liu W."/>
            <person name="Song Y."/>
            <person name="Salvetti E."/>
            <person name="Wrobel A."/>
            <person name="Rasinkangas P."/>
            <person name="Parkhill J."/>
            <person name="Rea M.C."/>
            <person name="O'Sullivan O."/>
            <person name="Ritari J."/>
            <person name="Douillard F.P."/>
            <person name="Paul Ross R."/>
            <person name="Yang R."/>
            <person name="Briner A.E."/>
            <person name="Felis G.E."/>
            <person name="de Vos W.M."/>
            <person name="Barrangou R."/>
            <person name="Klaenhammer T.R."/>
            <person name="Caufield P.W."/>
            <person name="Cui Y."/>
            <person name="Zhang H."/>
            <person name="O'Toole P.W."/>
        </authorList>
    </citation>
    <scope>NUCLEOTIDE SEQUENCE [LARGE SCALE GENOMIC DNA]</scope>
    <source>
        <strain evidence="1 2">DSM 20515</strain>
    </source>
</reference>
<dbReference type="AlphaFoldDB" id="A0A0R2B7K2"/>
<organism evidence="1 2">
    <name type="scientific">Secundilactobacillus collinoides DSM 20515 = JCM 1123</name>
    <dbReference type="NCBI Taxonomy" id="1423733"/>
    <lineage>
        <taxon>Bacteria</taxon>
        <taxon>Bacillati</taxon>
        <taxon>Bacillota</taxon>
        <taxon>Bacilli</taxon>
        <taxon>Lactobacillales</taxon>
        <taxon>Lactobacillaceae</taxon>
        <taxon>Secundilactobacillus</taxon>
    </lineage>
</organism>
<name>A0A0R2B7K2_SECCO</name>
<evidence type="ECO:0000313" key="2">
    <source>
        <dbReference type="Proteomes" id="UP000051845"/>
    </source>
</evidence>